<evidence type="ECO:0000313" key="2">
    <source>
        <dbReference type="EMBL" id="CUO55618.1"/>
    </source>
</evidence>
<proteinExistence type="predicted"/>
<dbReference type="Gene3D" id="1.10.3210.10">
    <property type="entry name" value="Hypothetical protein af1432"/>
    <property type="match status" value="1"/>
</dbReference>
<name>A0A174G3A0_9FIRM</name>
<evidence type="ECO:0000259" key="1">
    <source>
        <dbReference type="Pfam" id="PF01966"/>
    </source>
</evidence>
<dbReference type="RefSeq" id="WP_055058731.1">
    <property type="nucleotide sequence ID" value="NZ_CYZP01000038.1"/>
</dbReference>
<dbReference type="GO" id="GO:0016787">
    <property type="term" value="F:hydrolase activity"/>
    <property type="evidence" value="ECO:0007669"/>
    <property type="project" value="UniProtKB-KW"/>
</dbReference>
<dbReference type="Pfam" id="PF01966">
    <property type="entry name" value="HD"/>
    <property type="match status" value="1"/>
</dbReference>
<gene>
    <name evidence="2" type="ORF">ERS852476_03225</name>
</gene>
<dbReference type="AlphaFoldDB" id="A0A174G3A0"/>
<dbReference type="EMBL" id="CYZP01000038">
    <property type="protein sequence ID" value="CUO55618.1"/>
    <property type="molecule type" value="Genomic_DNA"/>
</dbReference>
<feature type="domain" description="HD" evidence="1">
    <location>
        <begin position="21"/>
        <end position="124"/>
    </location>
</feature>
<sequence>MTVAEVVKKMVEYSKGDLHDINHFMKVYAYAKTIVEGENLSPEQQKLVEVTAVVHDISCPLCRVKYGNANGKHQEEESAALIEEFFADSDLPKEFVDRVSYIVSHHHTITGIDGIDYQIMIEADYLVNADESNFSGNNVRNMLEKVFKTETGKFLLQSMYQKRLNAEE</sequence>
<protein>
    <submittedName>
        <fullName evidence="2">Predicted HD superfamily hydrolase</fullName>
    </submittedName>
</protein>
<dbReference type="Proteomes" id="UP000095645">
    <property type="component" value="Unassembled WGS sequence"/>
</dbReference>
<keyword evidence="2" id="KW-0378">Hydrolase</keyword>
<evidence type="ECO:0000313" key="3">
    <source>
        <dbReference type="Proteomes" id="UP000095645"/>
    </source>
</evidence>
<dbReference type="SUPFAM" id="SSF109604">
    <property type="entry name" value="HD-domain/PDEase-like"/>
    <property type="match status" value="1"/>
</dbReference>
<dbReference type="InterPro" id="IPR006674">
    <property type="entry name" value="HD_domain"/>
</dbReference>
<accession>A0A174G3A0</accession>
<reference evidence="2 3" key="1">
    <citation type="submission" date="2015-09" db="EMBL/GenBank/DDBJ databases">
        <authorList>
            <consortium name="Pathogen Informatics"/>
        </authorList>
    </citation>
    <scope>NUCLEOTIDE SEQUENCE [LARGE SCALE GENOMIC DNA]</scope>
    <source>
        <strain evidence="2 3">2789STDY5834861</strain>
    </source>
</reference>
<dbReference type="InterPro" id="IPR003607">
    <property type="entry name" value="HD/PDEase_dom"/>
</dbReference>
<dbReference type="CDD" id="cd00077">
    <property type="entry name" value="HDc"/>
    <property type="match status" value="1"/>
</dbReference>
<organism evidence="2 3">
    <name type="scientific">Blautia obeum</name>
    <dbReference type="NCBI Taxonomy" id="40520"/>
    <lineage>
        <taxon>Bacteria</taxon>
        <taxon>Bacillati</taxon>
        <taxon>Bacillota</taxon>
        <taxon>Clostridia</taxon>
        <taxon>Lachnospirales</taxon>
        <taxon>Lachnospiraceae</taxon>
        <taxon>Blautia</taxon>
    </lineage>
</organism>